<name>A0A328AJ87_9CAUL</name>
<dbReference type="PROSITE" id="PS52016">
    <property type="entry name" value="TONB_DEPENDENT_REC_3"/>
    <property type="match status" value="1"/>
</dbReference>
<feature type="signal peptide" evidence="11">
    <location>
        <begin position="1"/>
        <end position="23"/>
    </location>
</feature>
<dbReference type="InterPro" id="IPR000531">
    <property type="entry name" value="Beta-barrel_TonB"/>
</dbReference>
<dbReference type="GO" id="GO:0009279">
    <property type="term" value="C:cell outer membrane"/>
    <property type="evidence" value="ECO:0007669"/>
    <property type="project" value="UniProtKB-SubCell"/>
</dbReference>
<dbReference type="OrthoDB" id="9768147at2"/>
<evidence type="ECO:0000313" key="13">
    <source>
        <dbReference type="EMBL" id="RAK54571.1"/>
    </source>
</evidence>
<keyword evidence="4 10" id="KW-0812">Transmembrane</keyword>
<evidence type="ECO:0000256" key="6">
    <source>
        <dbReference type="ARBA" id="ARBA00023077"/>
    </source>
</evidence>
<comment type="subcellular location">
    <subcellularLocation>
        <location evidence="1 10">Cell outer membrane</location>
        <topology evidence="1 10">Multi-pass membrane protein</topology>
    </subcellularLocation>
</comment>
<dbReference type="AlphaFoldDB" id="A0A328AJ87"/>
<dbReference type="GO" id="GO:0015344">
    <property type="term" value="F:siderophore uptake transmembrane transporter activity"/>
    <property type="evidence" value="ECO:0007669"/>
    <property type="project" value="TreeGrafter"/>
</dbReference>
<dbReference type="InterPro" id="IPR039426">
    <property type="entry name" value="TonB-dep_rcpt-like"/>
</dbReference>
<protein>
    <submittedName>
        <fullName evidence="13">TonB-dependent receptor</fullName>
    </submittedName>
</protein>
<evidence type="ECO:0000256" key="2">
    <source>
        <dbReference type="ARBA" id="ARBA00022448"/>
    </source>
</evidence>
<dbReference type="Proteomes" id="UP000249254">
    <property type="component" value="Unassembled WGS sequence"/>
</dbReference>
<evidence type="ECO:0000259" key="12">
    <source>
        <dbReference type="Pfam" id="PF00593"/>
    </source>
</evidence>
<keyword evidence="8 13" id="KW-0675">Receptor</keyword>
<dbReference type="GO" id="GO:0044718">
    <property type="term" value="P:siderophore transmembrane transport"/>
    <property type="evidence" value="ECO:0007669"/>
    <property type="project" value="TreeGrafter"/>
</dbReference>
<dbReference type="PANTHER" id="PTHR30069">
    <property type="entry name" value="TONB-DEPENDENT OUTER MEMBRANE RECEPTOR"/>
    <property type="match status" value="1"/>
</dbReference>
<keyword evidence="7 10" id="KW-0472">Membrane</keyword>
<gene>
    <name evidence="13" type="ORF">DJ017_08560</name>
</gene>
<sequence>MSPKLLLLAAASTVSLAASAAHAQAVSDTGQVSEVVVTAQRLDAARSAIEPSLGATSYVLPKAFITNLPGGANTQLNQVVLQAPGVAQDSFGQLHVRGDHGNIQYRLNNVILPEGLQVFGQTLSPRLAQSIQLVTGALPAQYGLRTAGIINITTKSGFKTEGEASLYGGGAGVITPSAEYGGSFGRSSAFGSLSYTGTDVGIESPDGSARPVHDHSDQLQGFGYFDHILNDESRVSAIVGTSQQSFEIPNTPGLQPDLGLTVRGQTAFPSARLNERQREGTTYAIGTYQRSTERFTGQASVFTRYSALRYSPDWQGELLYNGIAQAARKTDLALGLQLEGVYNLNDAHTVRGGLVLQHDRTTSKTNAQVLPVDAAGVQTSDQPLTIVDNGRRTATTYSVFLQDEWKIADALTLNYGLRFDEVEAFRTESQLSPRVNLVWTPAEGTSVHLGYARYFTPPAFELVASQTIARFAGTTAEPPGTLNDAPRAERSHYFDLGVEQKLGGLTLGADAYYKKSRNLLDEGQFGAPIILTPFNYREGYAKGVELSANYTRGPLSAYGNLALSQAEGRGIVSSQFNFDPDELAYIQGHWIHLDHDQTITASAGAAYRLGETRLSGDVIYGSGLRATPAGAAPNSGHLPAYTQVNLAVSHDIELKGGPLTVRCDLINAFDEKYQIRDGSGVGVGAPQWGPRRGVFVGVSKTF</sequence>
<evidence type="ECO:0000256" key="5">
    <source>
        <dbReference type="ARBA" id="ARBA00022729"/>
    </source>
</evidence>
<keyword evidence="6" id="KW-0798">TonB box</keyword>
<keyword evidence="2 10" id="KW-0813">Transport</keyword>
<evidence type="ECO:0000256" key="4">
    <source>
        <dbReference type="ARBA" id="ARBA00022692"/>
    </source>
</evidence>
<feature type="chain" id="PRO_5016274703" evidence="11">
    <location>
        <begin position="24"/>
        <end position="702"/>
    </location>
</feature>
<keyword evidence="9 10" id="KW-0998">Cell outer membrane</keyword>
<proteinExistence type="inferred from homology"/>
<evidence type="ECO:0000313" key="14">
    <source>
        <dbReference type="Proteomes" id="UP000249254"/>
    </source>
</evidence>
<dbReference type="PANTHER" id="PTHR30069:SF29">
    <property type="entry name" value="HEMOGLOBIN AND HEMOGLOBIN-HAPTOGLOBIN-BINDING PROTEIN 1-RELATED"/>
    <property type="match status" value="1"/>
</dbReference>
<dbReference type="Gene3D" id="2.40.170.20">
    <property type="entry name" value="TonB-dependent receptor, beta-barrel domain"/>
    <property type="match status" value="1"/>
</dbReference>
<dbReference type="EMBL" id="QFYQ01000001">
    <property type="protein sequence ID" value="RAK54571.1"/>
    <property type="molecule type" value="Genomic_DNA"/>
</dbReference>
<dbReference type="SUPFAM" id="SSF56935">
    <property type="entry name" value="Porins"/>
    <property type="match status" value="1"/>
</dbReference>
<reference evidence="14" key="1">
    <citation type="submission" date="2018-05" db="EMBL/GenBank/DDBJ databases">
        <authorList>
            <person name="Li X."/>
        </authorList>
    </citation>
    <scope>NUCLEOTIDE SEQUENCE [LARGE SCALE GENOMIC DNA]</scope>
    <source>
        <strain evidence="14">LX32</strain>
    </source>
</reference>
<feature type="domain" description="TonB-dependent receptor-like beta-barrel" evidence="12">
    <location>
        <begin position="255"/>
        <end position="653"/>
    </location>
</feature>
<evidence type="ECO:0000256" key="3">
    <source>
        <dbReference type="ARBA" id="ARBA00022452"/>
    </source>
</evidence>
<evidence type="ECO:0000256" key="7">
    <source>
        <dbReference type="ARBA" id="ARBA00023136"/>
    </source>
</evidence>
<evidence type="ECO:0000256" key="9">
    <source>
        <dbReference type="ARBA" id="ARBA00023237"/>
    </source>
</evidence>
<comment type="caution">
    <text evidence="13">The sequence shown here is derived from an EMBL/GenBank/DDBJ whole genome shotgun (WGS) entry which is preliminary data.</text>
</comment>
<keyword evidence="14" id="KW-1185">Reference proteome</keyword>
<evidence type="ECO:0000256" key="8">
    <source>
        <dbReference type="ARBA" id="ARBA00023170"/>
    </source>
</evidence>
<evidence type="ECO:0000256" key="11">
    <source>
        <dbReference type="SAM" id="SignalP"/>
    </source>
</evidence>
<dbReference type="Gene3D" id="2.170.130.10">
    <property type="entry name" value="TonB-dependent receptor, plug domain"/>
    <property type="match status" value="1"/>
</dbReference>
<dbReference type="Pfam" id="PF00593">
    <property type="entry name" value="TonB_dep_Rec_b-barrel"/>
    <property type="match status" value="1"/>
</dbReference>
<organism evidence="13 14">
    <name type="scientific">Phenylobacterium soli</name>
    <dbReference type="NCBI Taxonomy" id="2170551"/>
    <lineage>
        <taxon>Bacteria</taxon>
        <taxon>Pseudomonadati</taxon>
        <taxon>Pseudomonadota</taxon>
        <taxon>Alphaproteobacteria</taxon>
        <taxon>Caulobacterales</taxon>
        <taxon>Caulobacteraceae</taxon>
        <taxon>Phenylobacterium</taxon>
    </lineage>
</organism>
<evidence type="ECO:0000256" key="10">
    <source>
        <dbReference type="PROSITE-ProRule" id="PRU01360"/>
    </source>
</evidence>
<dbReference type="InterPro" id="IPR037066">
    <property type="entry name" value="Plug_dom_sf"/>
</dbReference>
<keyword evidence="5 11" id="KW-0732">Signal</keyword>
<dbReference type="InterPro" id="IPR036942">
    <property type="entry name" value="Beta-barrel_TonB_sf"/>
</dbReference>
<accession>A0A328AJ87</accession>
<comment type="similarity">
    <text evidence="10">Belongs to the TonB-dependent receptor family.</text>
</comment>
<dbReference type="RefSeq" id="WP_111528322.1">
    <property type="nucleotide sequence ID" value="NZ_JBHRSG010000004.1"/>
</dbReference>
<keyword evidence="3 10" id="KW-1134">Transmembrane beta strand</keyword>
<evidence type="ECO:0000256" key="1">
    <source>
        <dbReference type="ARBA" id="ARBA00004571"/>
    </source>
</evidence>